<gene>
    <name evidence="3" type="ORF">ABOD76_15195</name>
</gene>
<dbReference type="InterPro" id="IPR019734">
    <property type="entry name" value="TPR_rpt"/>
</dbReference>
<dbReference type="InterPro" id="IPR051677">
    <property type="entry name" value="AfsR-DnrI-RedD_regulator"/>
</dbReference>
<dbReference type="KEGG" id="dsc:ABOD76_15195"/>
<evidence type="ECO:0000313" key="3">
    <source>
        <dbReference type="EMBL" id="XBV84778.1"/>
    </source>
</evidence>
<evidence type="ECO:0000259" key="2">
    <source>
        <dbReference type="SMART" id="SM01043"/>
    </source>
</evidence>
<reference evidence="3" key="1">
    <citation type="submission" date="2024-06" db="EMBL/GenBank/DDBJ databases">
        <title>Draft Genome Sequence of Deinococcus sonorensis Type Strain KR-87, a Biofilm Producing Representative of the Genus Deinococcus.</title>
        <authorList>
            <person name="Boren L.S."/>
            <person name="Grosso R.A."/>
            <person name="Hugenberg-Cox A.N."/>
            <person name="Hill J.T.E."/>
            <person name="Albert C.M."/>
            <person name="Tuohy J.M."/>
        </authorList>
    </citation>
    <scope>NUCLEOTIDE SEQUENCE</scope>
    <source>
        <strain evidence="3">KR-87</strain>
    </source>
</reference>
<dbReference type="InterPro" id="IPR005158">
    <property type="entry name" value="BTAD"/>
</dbReference>
<keyword evidence="1" id="KW-0802">TPR repeat</keyword>
<dbReference type="AlphaFoldDB" id="A0AAU7U8J4"/>
<proteinExistence type="predicted"/>
<dbReference type="EMBL" id="CP158299">
    <property type="protein sequence ID" value="XBV84778.1"/>
    <property type="molecule type" value="Genomic_DNA"/>
</dbReference>
<dbReference type="PROSITE" id="PS50005">
    <property type="entry name" value="TPR"/>
    <property type="match status" value="1"/>
</dbReference>
<dbReference type="Gene3D" id="1.25.40.10">
    <property type="entry name" value="Tetratricopeptide repeat domain"/>
    <property type="match status" value="3"/>
</dbReference>
<dbReference type="InterPro" id="IPR011990">
    <property type="entry name" value="TPR-like_helical_dom_sf"/>
</dbReference>
<dbReference type="RefSeq" id="WP_350242815.1">
    <property type="nucleotide sequence ID" value="NZ_CP158299.1"/>
</dbReference>
<protein>
    <submittedName>
        <fullName evidence="3">SARP family transcriptional regulator</fullName>
    </submittedName>
</protein>
<dbReference type="SUPFAM" id="SSF48452">
    <property type="entry name" value="TPR-like"/>
    <property type="match status" value="3"/>
</dbReference>
<sequence>MKVQKQRQESALAALEAGQYNTVITLLSDPLPHADASEWRMLGLAFLRSGQLVRAETPLLRAGLLGDQEGQVEYGNLLRALGKFEDAIAHFEHIAPNLTGELHLRCLRWWGTAEFQQGDTASGLARCERAWYGYLSLGDEVLTSRVTQTLAQMHLSNGDLKRAKHLYQEAVRILPADTNPAARISALKGLADIELNMENYASAREAVFEAKHLLTTYDEAVHIRASILSLEAEIHYSVSDQRNYRLVLEELRDIVRDLQDYEARLWTASRLAELYSSLGKHNQALEVLHDLSPTPELPPALLATRGVLMRRRGHLTLALEDLTQAVEDLRGKDNRALLRAQLHLADTLRRMGQEEQSGRVLREALSGLMHDRQRLQYKADLEELRELTHHAMLDPDTAPYMEAVLDQLAILTNTQPIYEDTLMHLQVFTMGRSLVMRDGEEVHLTLEGSALTLAYLTLHPNRTRAELQAALYPDKEPETGASYFRSVFRELRQRFGQHILLMEGPPRQPRYRLGGGVHIDLDVKELQDALRRGEVARALALYRGPFLPDMDDSEWADGLRQELQTGLALELRGRLDRAHGSGDLKRALLLCNQYLRVDPIDQEVLELRVELARKVAPPHELARYMVELQRFLN</sequence>
<accession>A0AAU7U8J4</accession>
<name>A0AAU7U8J4_9DEIO</name>
<feature type="domain" description="Bacterial transcriptional activator" evidence="2">
    <location>
        <begin position="521"/>
        <end position="629"/>
    </location>
</feature>
<evidence type="ECO:0000256" key="1">
    <source>
        <dbReference type="PROSITE-ProRule" id="PRU00339"/>
    </source>
</evidence>
<organism evidence="3">
    <name type="scientific">Deinococcus sonorensis KR-87</name>
    <dbReference type="NCBI Taxonomy" id="694439"/>
    <lineage>
        <taxon>Bacteria</taxon>
        <taxon>Thermotogati</taxon>
        <taxon>Deinococcota</taxon>
        <taxon>Deinococci</taxon>
        <taxon>Deinococcales</taxon>
        <taxon>Deinococcaceae</taxon>
        <taxon>Deinococcus</taxon>
    </lineage>
</organism>
<dbReference type="PANTHER" id="PTHR35807">
    <property type="entry name" value="TRANSCRIPTIONAL REGULATOR REDD-RELATED"/>
    <property type="match status" value="1"/>
</dbReference>
<feature type="repeat" description="TPR" evidence="1">
    <location>
        <begin position="144"/>
        <end position="177"/>
    </location>
</feature>
<dbReference type="SMART" id="SM01043">
    <property type="entry name" value="BTAD"/>
    <property type="match status" value="1"/>
</dbReference>